<dbReference type="InterPro" id="IPR000717">
    <property type="entry name" value="PCI_dom"/>
</dbReference>
<dbReference type="PROSITE" id="PS50250">
    <property type="entry name" value="PCI"/>
    <property type="match status" value="1"/>
</dbReference>
<evidence type="ECO:0000313" key="10">
    <source>
        <dbReference type="EMBL" id="CAB3360789.1"/>
    </source>
</evidence>
<dbReference type="Pfam" id="PF01399">
    <property type="entry name" value="PCI"/>
    <property type="match status" value="1"/>
</dbReference>
<comment type="function">
    <text evidence="1">Component of the 26S proteasome, a multiprotein complex involved in the ATP-dependent degradation of ubiquitinated proteins. This complex plays a key role in the maintenance of protein homeostasis by removing misfolded or damaged proteins, which could impair cellular functions, and by removing proteins whose functions are no longer required. Therefore, the proteasome participates in numerous cellular processes, including cell cycle progression, apoptosis, or DNA damage repair.</text>
</comment>
<dbReference type="GO" id="GO:0005198">
    <property type="term" value="F:structural molecule activity"/>
    <property type="evidence" value="ECO:0007669"/>
    <property type="project" value="TreeGrafter"/>
</dbReference>
<dbReference type="SMART" id="SM00088">
    <property type="entry name" value="PINT"/>
    <property type="match status" value="1"/>
</dbReference>
<dbReference type="Pfam" id="PF22037">
    <property type="entry name" value="PSD13_N"/>
    <property type="match status" value="1"/>
</dbReference>
<evidence type="ECO:0000256" key="7">
    <source>
        <dbReference type="ARBA" id="ARBA00031303"/>
    </source>
</evidence>
<dbReference type="Proteomes" id="UP000494165">
    <property type="component" value="Unassembled WGS sequence"/>
</dbReference>
<dbReference type="EMBL" id="CADEPI010000004">
    <property type="protein sequence ID" value="CAB3360789.1"/>
    <property type="molecule type" value="Genomic_DNA"/>
</dbReference>
<dbReference type="GO" id="GO:0005829">
    <property type="term" value="C:cytosol"/>
    <property type="evidence" value="ECO:0007669"/>
    <property type="project" value="TreeGrafter"/>
</dbReference>
<evidence type="ECO:0000256" key="6">
    <source>
        <dbReference type="ARBA" id="ARBA00029749"/>
    </source>
</evidence>
<evidence type="ECO:0000259" key="9">
    <source>
        <dbReference type="PROSITE" id="PS50250"/>
    </source>
</evidence>
<evidence type="ECO:0000256" key="1">
    <source>
        <dbReference type="ARBA" id="ARBA00002362"/>
    </source>
</evidence>
<dbReference type="SUPFAM" id="SSF46785">
    <property type="entry name" value="Winged helix' DNA-binding domain"/>
    <property type="match status" value="1"/>
</dbReference>
<comment type="similarity">
    <text evidence="2">Belongs to the proteasome subunit S11 family.</text>
</comment>
<dbReference type="GO" id="GO:0006511">
    <property type="term" value="P:ubiquitin-dependent protein catabolic process"/>
    <property type="evidence" value="ECO:0007669"/>
    <property type="project" value="TreeGrafter"/>
</dbReference>
<evidence type="ECO:0000256" key="3">
    <source>
        <dbReference type="ARBA" id="ARBA00011441"/>
    </source>
</evidence>
<sequence length="385" mass="43292">MASTGAVKDATKYLATQQAESPAELAAEWAKLEELYNKKLWHQITLKLGNFVKHPALLTGDKLIQLYNNFIQVFENKINPLALVEIIAIVVQQYENPKDAIAFLEQTEPKVKSCTEAVSLCKVLAGSLMLNKLQDQSGTKKVIDDVGKLLGDEDGVTPVHGRYYQLASDLYRLQSNYAEYYRASLRYLGCSDLSTITSEDKINIAAFLGLAALLGEGVYNFGELLAHPVLESLEGTPAVWIKHLLLAFNQGDIAKFEQMRPHWESMGDLVAHEKQLREKITLLCLMEMTFKRPSNNRILTFAEIAKETQLPVTDVEFLVMKALSLGLVRGAIDQVAQNVQMTWVQPRVLDKNQINGMIQRLNAWCNDVKLMENLMEEKAHEILTL</sequence>
<feature type="domain" description="PCI" evidence="9">
    <location>
        <begin position="179"/>
        <end position="346"/>
    </location>
</feature>
<comment type="subunit">
    <text evidence="3">Component of the 19S proteasome regulatory particle complex. The 26S proteasome consists of a 20S core particle (CP) and two 19S regulatory subunits (RP). The regulatory particle is made of a lid composed of 9 subunits including PSMD13, a base containing 6 ATPases and few additional components.</text>
</comment>
<proteinExistence type="inferred from homology"/>
<accession>A0A8S1BUF0</accession>
<dbReference type="OrthoDB" id="1093at2759"/>
<protein>
    <recommendedName>
        <fullName evidence="4">26S proteasome non-ATPase regulatory subunit 13</fullName>
    </recommendedName>
    <alternativeName>
        <fullName evidence="6">26S proteasome regulatory subunit RPN9</fullName>
    </alternativeName>
    <alternativeName>
        <fullName evidence="8">26S proteasome regulatory subunit S11</fullName>
    </alternativeName>
    <alternativeName>
        <fullName evidence="7">26S proteasome regulatory subunit p40.5</fullName>
    </alternativeName>
</protein>
<gene>
    <name evidence="10" type="ORF">CLODIP_2_CD03258</name>
</gene>
<keyword evidence="11" id="KW-1185">Reference proteome</keyword>
<dbReference type="InterPro" id="IPR036390">
    <property type="entry name" value="WH_DNA-bd_sf"/>
</dbReference>
<dbReference type="InterPro" id="IPR035298">
    <property type="entry name" value="PSMD13"/>
</dbReference>
<name>A0A8S1BUF0_9INSE</name>
<keyword evidence="5" id="KW-0647">Proteasome</keyword>
<dbReference type="GO" id="GO:0005634">
    <property type="term" value="C:nucleus"/>
    <property type="evidence" value="ECO:0007669"/>
    <property type="project" value="TreeGrafter"/>
</dbReference>
<evidence type="ECO:0000313" key="11">
    <source>
        <dbReference type="Proteomes" id="UP000494165"/>
    </source>
</evidence>
<evidence type="ECO:0000256" key="2">
    <source>
        <dbReference type="ARBA" id="ARBA00006207"/>
    </source>
</evidence>
<evidence type="ECO:0000256" key="8">
    <source>
        <dbReference type="ARBA" id="ARBA00032323"/>
    </source>
</evidence>
<dbReference type="PANTHER" id="PTHR10539:SF0">
    <property type="entry name" value="26S PROTEASOME NON-ATPASE REGULATORY SUBUNIT 13"/>
    <property type="match status" value="1"/>
</dbReference>
<organism evidence="10 11">
    <name type="scientific">Cloeon dipterum</name>
    <dbReference type="NCBI Taxonomy" id="197152"/>
    <lineage>
        <taxon>Eukaryota</taxon>
        <taxon>Metazoa</taxon>
        <taxon>Ecdysozoa</taxon>
        <taxon>Arthropoda</taxon>
        <taxon>Hexapoda</taxon>
        <taxon>Insecta</taxon>
        <taxon>Pterygota</taxon>
        <taxon>Palaeoptera</taxon>
        <taxon>Ephemeroptera</taxon>
        <taxon>Pisciforma</taxon>
        <taxon>Baetidae</taxon>
        <taxon>Cloeon</taxon>
    </lineage>
</organism>
<dbReference type="InterPro" id="IPR054179">
    <property type="entry name" value="PSD13_N"/>
</dbReference>
<dbReference type="GO" id="GO:0008541">
    <property type="term" value="C:proteasome regulatory particle, lid subcomplex"/>
    <property type="evidence" value="ECO:0007669"/>
    <property type="project" value="TreeGrafter"/>
</dbReference>
<reference evidence="10 11" key="1">
    <citation type="submission" date="2020-04" db="EMBL/GenBank/DDBJ databases">
        <authorList>
            <person name="Alioto T."/>
            <person name="Alioto T."/>
            <person name="Gomez Garrido J."/>
        </authorList>
    </citation>
    <scope>NUCLEOTIDE SEQUENCE [LARGE SCALE GENOMIC DNA]</scope>
</reference>
<comment type="caution">
    <text evidence="10">The sequence shown here is derived from an EMBL/GenBank/DDBJ whole genome shotgun (WGS) entry which is preliminary data.</text>
</comment>
<dbReference type="AlphaFoldDB" id="A0A8S1BUF0"/>
<evidence type="ECO:0000256" key="4">
    <source>
        <dbReference type="ARBA" id="ARBA00015732"/>
    </source>
</evidence>
<evidence type="ECO:0000256" key="5">
    <source>
        <dbReference type="ARBA" id="ARBA00022942"/>
    </source>
</evidence>
<dbReference type="PANTHER" id="PTHR10539">
    <property type="entry name" value="26S PROTEASOME NON-ATPASE REGULATORY SUBUNIT 13"/>
    <property type="match status" value="1"/>
</dbReference>